<evidence type="ECO:0000313" key="3">
    <source>
        <dbReference type="Proteomes" id="UP000735302"/>
    </source>
</evidence>
<organism evidence="2 3">
    <name type="scientific">Plakobranchus ocellatus</name>
    <dbReference type="NCBI Taxonomy" id="259542"/>
    <lineage>
        <taxon>Eukaryota</taxon>
        <taxon>Metazoa</taxon>
        <taxon>Spiralia</taxon>
        <taxon>Lophotrochozoa</taxon>
        <taxon>Mollusca</taxon>
        <taxon>Gastropoda</taxon>
        <taxon>Heterobranchia</taxon>
        <taxon>Euthyneura</taxon>
        <taxon>Panpulmonata</taxon>
        <taxon>Sacoglossa</taxon>
        <taxon>Placobranchoidea</taxon>
        <taxon>Plakobranchidae</taxon>
        <taxon>Plakobranchus</taxon>
    </lineage>
</organism>
<feature type="region of interest" description="Disordered" evidence="1">
    <location>
        <begin position="15"/>
        <end position="35"/>
    </location>
</feature>
<keyword evidence="3" id="KW-1185">Reference proteome</keyword>
<evidence type="ECO:0000256" key="1">
    <source>
        <dbReference type="SAM" id="MobiDB-lite"/>
    </source>
</evidence>
<feature type="compositionally biased region" description="Basic and acidic residues" evidence="1">
    <location>
        <begin position="74"/>
        <end position="84"/>
    </location>
</feature>
<evidence type="ECO:0000313" key="2">
    <source>
        <dbReference type="EMBL" id="GFO18865.1"/>
    </source>
</evidence>
<protein>
    <submittedName>
        <fullName evidence="2">Uncharacterized protein</fullName>
    </submittedName>
</protein>
<dbReference type="AlphaFoldDB" id="A0AAV4BE52"/>
<reference evidence="2 3" key="1">
    <citation type="journal article" date="2021" name="Elife">
        <title>Chloroplast acquisition without the gene transfer in kleptoplastic sea slugs, Plakobranchus ocellatus.</title>
        <authorList>
            <person name="Maeda T."/>
            <person name="Takahashi S."/>
            <person name="Yoshida T."/>
            <person name="Shimamura S."/>
            <person name="Takaki Y."/>
            <person name="Nagai Y."/>
            <person name="Toyoda A."/>
            <person name="Suzuki Y."/>
            <person name="Arimoto A."/>
            <person name="Ishii H."/>
            <person name="Satoh N."/>
            <person name="Nishiyama T."/>
            <person name="Hasebe M."/>
            <person name="Maruyama T."/>
            <person name="Minagawa J."/>
            <person name="Obokata J."/>
            <person name="Shigenobu S."/>
        </authorList>
    </citation>
    <scope>NUCLEOTIDE SEQUENCE [LARGE SCALE GENOMIC DNA]</scope>
</reference>
<accession>A0AAV4BE52</accession>
<feature type="region of interest" description="Disordered" evidence="1">
    <location>
        <begin position="65"/>
        <end position="89"/>
    </location>
</feature>
<comment type="caution">
    <text evidence="2">The sequence shown here is derived from an EMBL/GenBank/DDBJ whole genome shotgun (WGS) entry which is preliminary data.</text>
</comment>
<gene>
    <name evidence="2" type="ORF">PoB_004537000</name>
</gene>
<sequence>MCGCGCACTTSSRTEKVARSSGQESKTSTEDRQTAQLKPDYNKVISGFQALRQEGVPVIGLMRSKRRRRKLERKNKNGRNESKDLNTMLKQRFKEQKNVFPRTIRLQK</sequence>
<dbReference type="EMBL" id="BLXT01004995">
    <property type="protein sequence ID" value="GFO18865.1"/>
    <property type="molecule type" value="Genomic_DNA"/>
</dbReference>
<proteinExistence type="predicted"/>
<dbReference type="Proteomes" id="UP000735302">
    <property type="component" value="Unassembled WGS sequence"/>
</dbReference>
<name>A0AAV4BE52_9GAST</name>